<dbReference type="PANTHER" id="PTHR46481">
    <property type="entry name" value="ZINC FINGER BED DOMAIN-CONTAINING PROTEIN 4"/>
    <property type="match status" value="1"/>
</dbReference>
<dbReference type="SUPFAM" id="SSF140996">
    <property type="entry name" value="Hermes dimerisation domain"/>
    <property type="match status" value="1"/>
</dbReference>
<proteinExistence type="predicted"/>
<dbReference type="SUPFAM" id="SSF53098">
    <property type="entry name" value="Ribonuclease H-like"/>
    <property type="match status" value="1"/>
</dbReference>
<dbReference type="EMBL" id="JAZDWU010000001">
    <property type="protein sequence ID" value="KAL0015595.1"/>
    <property type="molecule type" value="Genomic_DNA"/>
</dbReference>
<accession>A0AAW2E202</accession>
<evidence type="ECO:0000313" key="2">
    <source>
        <dbReference type="EMBL" id="KAL0015595.1"/>
    </source>
</evidence>
<evidence type="ECO:0000313" key="3">
    <source>
        <dbReference type="Proteomes" id="UP001459277"/>
    </source>
</evidence>
<dbReference type="PANTHER" id="PTHR46481:SF11">
    <property type="entry name" value="ZINC FINGER BED DOMAIN-CONTAINING PROTEIN RICESLEEPER 2-LIKE"/>
    <property type="match status" value="1"/>
</dbReference>
<organism evidence="2 3">
    <name type="scientific">Lithocarpus litseifolius</name>
    <dbReference type="NCBI Taxonomy" id="425828"/>
    <lineage>
        <taxon>Eukaryota</taxon>
        <taxon>Viridiplantae</taxon>
        <taxon>Streptophyta</taxon>
        <taxon>Embryophyta</taxon>
        <taxon>Tracheophyta</taxon>
        <taxon>Spermatophyta</taxon>
        <taxon>Magnoliopsida</taxon>
        <taxon>eudicotyledons</taxon>
        <taxon>Gunneridae</taxon>
        <taxon>Pentapetalae</taxon>
        <taxon>rosids</taxon>
        <taxon>fabids</taxon>
        <taxon>Fagales</taxon>
        <taxon>Fagaceae</taxon>
        <taxon>Lithocarpus</taxon>
    </lineage>
</organism>
<evidence type="ECO:0000256" key="1">
    <source>
        <dbReference type="SAM" id="MobiDB-lite"/>
    </source>
</evidence>
<keyword evidence="3" id="KW-1185">Reference proteome</keyword>
<evidence type="ECO:0008006" key="4">
    <source>
        <dbReference type="Google" id="ProtNLM"/>
    </source>
</evidence>
<dbReference type="Proteomes" id="UP001459277">
    <property type="component" value="Unassembled WGS sequence"/>
</dbReference>
<feature type="region of interest" description="Disordered" evidence="1">
    <location>
        <begin position="1"/>
        <end position="64"/>
    </location>
</feature>
<protein>
    <recommendedName>
        <fullName evidence="4">HAT C-terminal dimerisation domain-containing protein</fullName>
    </recommendedName>
</protein>
<reference evidence="2 3" key="1">
    <citation type="submission" date="2024-01" db="EMBL/GenBank/DDBJ databases">
        <title>A telomere-to-telomere, gap-free genome of sweet tea (Lithocarpus litseifolius).</title>
        <authorList>
            <person name="Zhou J."/>
        </authorList>
    </citation>
    <scope>NUCLEOTIDE SEQUENCE [LARGE SCALE GENOMIC DNA]</scope>
    <source>
        <strain evidence="2">Zhou-2022a</strain>
        <tissue evidence="2">Leaf</tissue>
    </source>
</reference>
<feature type="compositionally biased region" description="Polar residues" evidence="1">
    <location>
        <begin position="1"/>
        <end position="10"/>
    </location>
</feature>
<comment type="caution">
    <text evidence="2">The sequence shown here is derived from an EMBL/GenBank/DDBJ whole genome shotgun (WGS) entry which is preliminary data.</text>
</comment>
<name>A0AAW2E202_9ROSI</name>
<dbReference type="AlphaFoldDB" id="A0AAW2E202"/>
<gene>
    <name evidence="2" type="ORF">SO802_002664</name>
</gene>
<dbReference type="InterPro" id="IPR052035">
    <property type="entry name" value="ZnF_BED_domain_contain"/>
</dbReference>
<sequence>MAGVSTSGTTHLKLHIAKSCPSAPREASPPREGTDVRKQVLVKQHNRTRSKGISNPSVFNEEDQKGSRRDLARMVILHEYPLAIVDHVGFWDFVGGLRSNFKIVGRNTLKRDIKKIYNEKKQKTMVEIDKNASKVAITTDLWTANNGKRSFMVIIAHYISDSWTLESRVIRFICMPSPHDKYSLSKILLECLADWNIDLKLPAITVDNASNNDGMMKLISDKLQASSLILGGKLLYVHCAAHIQNLVVQESLNVIGDGIEKVQSSVYFWTQSPKRTEIFEKISRQSQIASTKELVLDYRTRWNSTYLMLSTALIYKDVFPRLLCCEPQYQSAPTNRDWEVAQIVCEKLGYFHKVTELLSEYVIENVDRGVIYSQALSSTSTSSTAHEHDDTMRDYDFVVSNATTNIGQRGREIISEFELYTSEKVAPRTEQFDVLGWWKHNGKMDTPFTKDKYARVKGRQNKPLVNILSDLKKCRMEVIGSSVWTTILEASSRLDPTAIPRLFLWKS</sequence>
<feature type="compositionally biased region" description="Basic and acidic residues" evidence="1">
    <location>
        <begin position="28"/>
        <end position="38"/>
    </location>
</feature>
<dbReference type="InterPro" id="IPR012337">
    <property type="entry name" value="RNaseH-like_sf"/>
</dbReference>